<dbReference type="PANTHER" id="PTHR46796">
    <property type="entry name" value="HTH-TYPE TRANSCRIPTIONAL ACTIVATOR RHAS-RELATED"/>
    <property type="match status" value="1"/>
</dbReference>
<dbReference type="PROSITE" id="PS01124">
    <property type="entry name" value="HTH_ARAC_FAMILY_2"/>
    <property type="match status" value="1"/>
</dbReference>
<dbReference type="Gene3D" id="1.10.10.60">
    <property type="entry name" value="Homeodomain-like"/>
    <property type="match status" value="1"/>
</dbReference>
<dbReference type="InterPro" id="IPR018060">
    <property type="entry name" value="HTH_AraC"/>
</dbReference>
<dbReference type="PANTHER" id="PTHR46796:SF15">
    <property type="entry name" value="BLL1074 PROTEIN"/>
    <property type="match status" value="1"/>
</dbReference>
<evidence type="ECO:0000259" key="4">
    <source>
        <dbReference type="PROSITE" id="PS01124"/>
    </source>
</evidence>
<evidence type="ECO:0000256" key="3">
    <source>
        <dbReference type="ARBA" id="ARBA00023163"/>
    </source>
</evidence>
<dbReference type="PROSITE" id="PS00041">
    <property type="entry name" value="HTH_ARAC_FAMILY_1"/>
    <property type="match status" value="1"/>
</dbReference>
<evidence type="ECO:0000313" key="6">
    <source>
        <dbReference type="Proteomes" id="UP000791080"/>
    </source>
</evidence>
<proteinExistence type="predicted"/>
<evidence type="ECO:0000256" key="2">
    <source>
        <dbReference type="ARBA" id="ARBA00023125"/>
    </source>
</evidence>
<accession>A0ABT1JKY3</accession>
<protein>
    <submittedName>
        <fullName evidence="5">Helix-turn-helix domain-containing protein</fullName>
    </submittedName>
</protein>
<comment type="caution">
    <text evidence="5">The sequence shown here is derived from an EMBL/GenBank/DDBJ whole genome shotgun (WGS) entry which is preliminary data.</text>
</comment>
<keyword evidence="3" id="KW-0804">Transcription</keyword>
<reference evidence="5 6" key="1">
    <citation type="submission" date="2022-06" db="EMBL/GenBank/DDBJ databases">
        <title>Genomic Encyclopedia of Type Strains, Phase I: the one thousand microbial genomes (KMG-I) project.</title>
        <authorList>
            <person name="Kyrpides N."/>
        </authorList>
    </citation>
    <scope>NUCLEOTIDE SEQUENCE [LARGE SCALE GENOMIC DNA]</scope>
    <source>
        <strain evidence="5 6">DSM 43889</strain>
    </source>
</reference>
<organism evidence="5 6">
    <name type="scientific">Actinoalloteichus caeruleus DSM 43889</name>
    <dbReference type="NCBI Taxonomy" id="1120930"/>
    <lineage>
        <taxon>Bacteria</taxon>
        <taxon>Bacillati</taxon>
        <taxon>Actinomycetota</taxon>
        <taxon>Actinomycetes</taxon>
        <taxon>Pseudonocardiales</taxon>
        <taxon>Pseudonocardiaceae</taxon>
        <taxon>Actinoalloteichus</taxon>
        <taxon>Actinoalloteichus cyanogriseus</taxon>
    </lineage>
</organism>
<feature type="domain" description="HTH araC/xylS-type" evidence="4">
    <location>
        <begin position="189"/>
        <end position="269"/>
    </location>
</feature>
<keyword evidence="2" id="KW-0238">DNA-binding</keyword>
<keyword evidence="6" id="KW-1185">Reference proteome</keyword>
<dbReference type="Pfam" id="PF12833">
    <property type="entry name" value="HTH_18"/>
    <property type="match status" value="1"/>
</dbReference>
<evidence type="ECO:0000256" key="1">
    <source>
        <dbReference type="ARBA" id="ARBA00023015"/>
    </source>
</evidence>
<dbReference type="InterPro" id="IPR050204">
    <property type="entry name" value="AraC_XylS_family_regulators"/>
</dbReference>
<dbReference type="SMART" id="SM00342">
    <property type="entry name" value="HTH_ARAC"/>
    <property type="match status" value="1"/>
</dbReference>
<keyword evidence="1" id="KW-0805">Transcription regulation</keyword>
<dbReference type="Proteomes" id="UP000791080">
    <property type="component" value="Unassembled WGS sequence"/>
</dbReference>
<dbReference type="InterPro" id="IPR018062">
    <property type="entry name" value="HTH_AraC-typ_CS"/>
</dbReference>
<evidence type="ECO:0000313" key="5">
    <source>
        <dbReference type="EMBL" id="MCP2332959.1"/>
    </source>
</evidence>
<dbReference type="EMBL" id="AUBJ02000001">
    <property type="protein sequence ID" value="MCP2332959.1"/>
    <property type="molecule type" value="Genomic_DNA"/>
</dbReference>
<sequence>MDRFRDGDNVRTVLDVPDGNLSSSLPAVLRPWLSDVRAAVADAGGTTVVEEPDTSVTLLFWSGGGGAVVLGPRTRATYRRGEAGGGCVRMRVRAGRAEQLLGRGVRGLGDRAVPLRELWGEPDDSLPATWWEREHRDPAGFRQAALSWLAEAATRRLSSAPPTSSVLARAELAEAAASALSDLVPRGGVREVSRQLYVSERQLRDAFTSAVGIAPKRFARLNRIRSVLARAERGQLATLAAETGYHDQAHLTTDFRRVMGVPPGAYAAGRIPVGPRCRPGSGNTG</sequence>
<gene>
    <name evidence="5" type="ORF">G443_003229</name>
</gene>
<name>A0ABT1JKY3_ACTCY</name>